<organism evidence="2">
    <name type="scientific">Candidatus Moduliflexus flocculans</name>
    <dbReference type="NCBI Taxonomy" id="1499966"/>
    <lineage>
        <taxon>Bacteria</taxon>
        <taxon>Candidatus Moduliflexota</taxon>
        <taxon>Candidatus Moduliflexia</taxon>
        <taxon>Candidatus Moduliflexales</taxon>
        <taxon>Candidatus Moduliflexaceae</taxon>
    </lineage>
</organism>
<protein>
    <recommendedName>
        <fullName evidence="1">AB hydrolase-1 domain-containing protein</fullName>
    </recommendedName>
</protein>
<sequence length="363" mass="41503">MKMNRIKVNAENRSSLSSDRQWGTSLVLAWMVIFLTSCAGTPLIKDENGKKRPQSIASLEQIELLGKKQWILLRGVNVDAPILLWLAGGPCGSEIGWTRKYLAPLENDVIFVNWDQPGAGKSYKAADFKQIRVQNYVDATIALSEYLAMRFKKEKIFLAGHSWGSIIGVMAAHQRPDLYYAYIGIGQQVNSVENDQIGYNMVLKQARQRGDHALVKKLEKNGLPPYTQAQKGAYIDFFRHLPSCPPGICSKNSFWEMVKPKEYTLLDSLHTLKGLINGINMVYPQLVDLDFERDVPQLDIPAFFVTGRYDYTCVQDIAYRYYAKLHAPLKRFYWLEKSGHNPCYQEPERFIQLLRDDILKLAE</sequence>
<dbReference type="EMBL" id="DF820456">
    <property type="protein sequence ID" value="GAK50163.1"/>
    <property type="molecule type" value="Genomic_DNA"/>
</dbReference>
<gene>
    <name evidence="2" type="ORF">U14_01390</name>
</gene>
<dbReference type="InterPro" id="IPR029058">
    <property type="entry name" value="AB_hydrolase_fold"/>
</dbReference>
<proteinExistence type="predicted"/>
<evidence type="ECO:0000259" key="1">
    <source>
        <dbReference type="Pfam" id="PF12697"/>
    </source>
</evidence>
<dbReference type="STRING" id="1499966.U14_01390"/>
<reference evidence="2" key="1">
    <citation type="journal article" date="2015" name="PeerJ">
        <title>First genomic representation of candidate bacterial phylum KSB3 points to enhanced environmental sensing as a trigger of wastewater bulking.</title>
        <authorList>
            <person name="Sekiguchi Y."/>
            <person name="Ohashi A."/>
            <person name="Parks D.H."/>
            <person name="Yamauchi T."/>
            <person name="Tyson G.W."/>
            <person name="Hugenholtz P."/>
        </authorList>
    </citation>
    <scope>NUCLEOTIDE SEQUENCE [LARGE SCALE GENOMIC DNA]</scope>
</reference>
<name>A0A0S6VXM2_9BACT</name>
<evidence type="ECO:0000313" key="3">
    <source>
        <dbReference type="Proteomes" id="UP000030700"/>
    </source>
</evidence>
<dbReference type="HOGENOM" id="CLU_049285_2_0_0"/>
<dbReference type="SUPFAM" id="SSF53474">
    <property type="entry name" value="alpha/beta-Hydrolases"/>
    <property type="match status" value="1"/>
</dbReference>
<dbReference type="Proteomes" id="UP000030700">
    <property type="component" value="Unassembled WGS sequence"/>
</dbReference>
<dbReference type="AlphaFoldDB" id="A0A0S6VXM2"/>
<accession>A0A0S6VXM2</accession>
<dbReference type="Pfam" id="PF12697">
    <property type="entry name" value="Abhydrolase_6"/>
    <property type="match status" value="1"/>
</dbReference>
<dbReference type="InterPro" id="IPR000073">
    <property type="entry name" value="AB_hydrolase_1"/>
</dbReference>
<dbReference type="Gene3D" id="3.40.50.1820">
    <property type="entry name" value="alpha/beta hydrolase"/>
    <property type="match status" value="1"/>
</dbReference>
<keyword evidence="3" id="KW-1185">Reference proteome</keyword>
<feature type="domain" description="AB hydrolase-1" evidence="1">
    <location>
        <begin position="94"/>
        <end position="352"/>
    </location>
</feature>
<evidence type="ECO:0000313" key="2">
    <source>
        <dbReference type="EMBL" id="GAK50163.1"/>
    </source>
</evidence>